<feature type="region of interest" description="Disordered" evidence="1">
    <location>
        <begin position="287"/>
        <end position="308"/>
    </location>
</feature>
<dbReference type="InterPro" id="IPR010997">
    <property type="entry name" value="HRDC-like_sf"/>
</dbReference>
<dbReference type="GO" id="GO:0006139">
    <property type="term" value="P:nucleobase-containing compound metabolic process"/>
    <property type="evidence" value="ECO:0007669"/>
    <property type="project" value="InterPro"/>
</dbReference>
<gene>
    <name evidence="3" type="ORF">SD72_05410</name>
</gene>
<evidence type="ECO:0000259" key="2">
    <source>
        <dbReference type="PROSITE" id="PS50967"/>
    </source>
</evidence>
<dbReference type="InterPro" id="IPR002121">
    <property type="entry name" value="HRDC_dom"/>
</dbReference>
<accession>A0A0D0ITT8</accession>
<dbReference type="RefSeq" id="WP_042543430.1">
    <property type="nucleotide sequence ID" value="NZ_JXSQ01000005.1"/>
</dbReference>
<name>A0A0D0ITT8_9MICO</name>
<protein>
    <submittedName>
        <fullName evidence="3">Ribonuclease D</fullName>
    </submittedName>
</protein>
<keyword evidence="4" id="KW-1185">Reference proteome</keyword>
<dbReference type="GO" id="GO:0003676">
    <property type="term" value="F:nucleic acid binding"/>
    <property type="evidence" value="ECO:0007669"/>
    <property type="project" value="InterPro"/>
</dbReference>
<dbReference type="PROSITE" id="PS50967">
    <property type="entry name" value="HRDC"/>
    <property type="match status" value="1"/>
</dbReference>
<dbReference type="SMART" id="SM00341">
    <property type="entry name" value="HRDC"/>
    <property type="match status" value="1"/>
</dbReference>
<proteinExistence type="predicted"/>
<evidence type="ECO:0000313" key="3">
    <source>
        <dbReference type="EMBL" id="KIP52948.1"/>
    </source>
</evidence>
<dbReference type="GO" id="GO:0008408">
    <property type="term" value="F:3'-5' exonuclease activity"/>
    <property type="evidence" value="ECO:0007669"/>
    <property type="project" value="InterPro"/>
</dbReference>
<comment type="caution">
    <text evidence="3">The sequence shown here is derived from an EMBL/GenBank/DDBJ whole genome shotgun (WGS) entry which is preliminary data.</text>
</comment>
<dbReference type="GO" id="GO:0000166">
    <property type="term" value="F:nucleotide binding"/>
    <property type="evidence" value="ECO:0007669"/>
    <property type="project" value="InterPro"/>
</dbReference>
<dbReference type="SUPFAM" id="SSF53098">
    <property type="entry name" value="Ribonuclease H-like"/>
    <property type="match status" value="1"/>
</dbReference>
<dbReference type="PANTHER" id="PTHR47649">
    <property type="entry name" value="RIBONUCLEASE D"/>
    <property type="match status" value="1"/>
</dbReference>
<dbReference type="PANTHER" id="PTHR47649:SF1">
    <property type="entry name" value="RIBONUCLEASE D"/>
    <property type="match status" value="1"/>
</dbReference>
<organism evidence="3 4">
    <name type="scientific">Leucobacter komagatae</name>
    <dbReference type="NCBI Taxonomy" id="55969"/>
    <lineage>
        <taxon>Bacteria</taxon>
        <taxon>Bacillati</taxon>
        <taxon>Actinomycetota</taxon>
        <taxon>Actinomycetes</taxon>
        <taxon>Micrococcales</taxon>
        <taxon>Microbacteriaceae</taxon>
        <taxon>Leucobacter</taxon>
    </lineage>
</organism>
<dbReference type="CDD" id="cd06142">
    <property type="entry name" value="RNaseD_exo"/>
    <property type="match status" value="1"/>
</dbReference>
<evidence type="ECO:0000256" key="1">
    <source>
        <dbReference type="SAM" id="MobiDB-lite"/>
    </source>
</evidence>
<dbReference type="SMART" id="SM00474">
    <property type="entry name" value="35EXOc"/>
    <property type="match status" value="1"/>
</dbReference>
<dbReference type="Proteomes" id="UP000032120">
    <property type="component" value="Unassembled WGS sequence"/>
</dbReference>
<dbReference type="SUPFAM" id="SSF47819">
    <property type="entry name" value="HRDC-like"/>
    <property type="match status" value="1"/>
</dbReference>
<dbReference type="InterPro" id="IPR041605">
    <property type="entry name" value="Exo_C"/>
</dbReference>
<dbReference type="AlphaFoldDB" id="A0A0D0ITT8"/>
<dbReference type="InterPro" id="IPR036397">
    <property type="entry name" value="RNaseH_sf"/>
</dbReference>
<dbReference type="EMBL" id="JXSQ01000005">
    <property type="protein sequence ID" value="KIP52948.1"/>
    <property type="molecule type" value="Genomic_DNA"/>
</dbReference>
<dbReference type="OrthoDB" id="144122at2"/>
<evidence type="ECO:0000313" key="4">
    <source>
        <dbReference type="Proteomes" id="UP000032120"/>
    </source>
</evidence>
<feature type="domain" description="HRDC" evidence="2">
    <location>
        <begin position="211"/>
        <end position="291"/>
    </location>
</feature>
<dbReference type="Gene3D" id="3.30.420.10">
    <property type="entry name" value="Ribonuclease H-like superfamily/Ribonuclease H"/>
    <property type="match status" value="1"/>
</dbReference>
<dbReference type="Pfam" id="PF00570">
    <property type="entry name" value="HRDC"/>
    <property type="match status" value="1"/>
</dbReference>
<reference evidence="3 4" key="1">
    <citation type="submission" date="2015-01" db="EMBL/GenBank/DDBJ databases">
        <title>Draft genome sequence of Leucobacter komagatae strain VKM ST2845.</title>
        <authorList>
            <person name="Karlyshev A.V."/>
            <person name="Kudryashova E.B."/>
        </authorList>
    </citation>
    <scope>NUCLEOTIDE SEQUENCE [LARGE SCALE GENOMIC DNA]</scope>
    <source>
        <strain evidence="3 4">VKM ST2845</strain>
    </source>
</reference>
<dbReference type="Pfam" id="PF01612">
    <property type="entry name" value="DNA_pol_A_exo1"/>
    <property type="match status" value="1"/>
</dbReference>
<dbReference type="InterPro" id="IPR002562">
    <property type="entry name" value="3'-5'_exonuclease_dom"/>
</dbReference>
<dbReference type="Pfam" id="PF18305">
    <property type="entry name" value="DNA_pol_A_exoN"/>
    <property type="match status" value="1"/>
</dbReference>
<dbReference type="InterPro" id="IPR051086">
    <property type="entry name" value="RNase_D-like"/>
</dbReference>
<dbReference type="Gene3D" id="1.10.150.80">
    <property type="entry name" value="HRDC domain"/>
    <property type="match status" value="2"/>
</dbReference>
<dbReference type="InterPro" id="IPR044876">
    <property type="entry name" value="HRDC_dom_sf"/>
</dbReference>
<dbReference type="InterPro" id="IPR012337">
    <property type="entry name" value="RNaseH-like_sf"/>
</dbReference>
<sequence length="388" mass="42496">MSAEQWTLVTDDAGLRRASDLIASGEGPFGVDTERASGFTYSNRAYLVQVFRRGSGTFLFDPVGITDFTPLAAALTGEEWVLHSADQDLPSLAEIGLAPERLFDTELGSRLLGLDRVGLGSVTAELLGIELAKAHSASDWSTRPLPEPWLEYAALDVALLPDLRDAVAERLRDAGKSEFAAQEFEAVRVRLPKPKAAEPWRKLTGGNRMKSPRQLAMTRELWTARDELAQQRDVAPGRLIPDASIVAAVTANPRSAGELASLKTFKGRASRSELERWWRAILRGKTTEDLPGPKQREPGTIPSHRGWAQRHPEAAERLTELRAVVTAEAERQHMPPENLISPALVRELAWAPPSDPSPEGIANRLAELGARPWQLALVAPILSVVFVE</sequence>